<comment type="caution">
    <text evidence="2">The sequence shown here is derived from an EMBL/GenBank/DDBJ whole genome shotgun (WGS) entry which is preliminary data.</text>
</comment>
<dbReference type="InterPro" id="IPR021109">
    <property type="entry name" value="Peptidase_aspartic_dom_sf"/>
</dbReference>
<gene>
    <name evidence="2" type="ORF">PHMEG_00032451</name>
</gene>
<organism evidence="2 3">
    <name type="scientific">Phytophthora megakarya</name>
    <dbReference type="NCBI Taxonomy" id="4795"/>
    <lineage>
        <taxon>Eukaryota</taxon>
        <taxon>Sar</taxon>
        <taxon>Stramenopiles</taxon>
        <taxon>Oomycota</taxon>
        <taxon>Peronosporomycetes</taxon>
        <taxon>Peronosporales</taxon>
        <taxon>Peronosporaceae</taxon>
        <taxon>Phytophthora</taxon>
    </lineage>
</organism>
<proteinExistence type="predicted"/>
<dbReference type="OrthoDB" id="128412at2759"/>
<feature type="region of interest" description="Disordered" evidence="1">
    <location>
        <begin position="250"/>
        <end position="279"/>
    </location>
</feature>
<evidence type="ECO:0008006" key="4">
    <source>
        <dbReference type="Google" id="ProtNLM"/>
    </source>
</evidence>
<dbReference type="Proteomes" id="UP000198211">
    <property type="component" value="Unassembled WGS sequence"/>
</dbReference>
<dbReference type="Pfam" id="PF13650">
    <property type="entry name" value="Asp_protease_2"/>
    <property type="match status" value="1"/>
</dbReference>
<keyword evidence="3" id="KW-1185">Reference proteome</keyword>
<evidence type="ECO:0000313" key="3">
    <source>
        <dbReference type="Proteomes" id="UP000198211"/>
    </source>
</evidence>
<feature type="compositionally biased region" description="Acidic residues" evidence="1">
    <location>
        <begin position="263"/>
        <end position="272"/>
    </location>
</feature>
<name>A0A225UUP9_9STRA</name>
<dbReference type="EMBL" id="NBNE01010843">
    <property type="protein sequence ID" value="OWY97105.1"/>
    <property type="molecule type" value="Genomic_DNA"/>
</dbReference>
<dbReference type="Gene3D" id="2.40.70.10">
    <property type="entry name" value="Acid Proteases"/>
    <property type="match status" value="1"/>
</dbReference>
<protein>
    <recommendedName>
        <fullName evidence="4">Aspartic protease</fullName>
    </recommendedName>
</protein>
<reference evidence="3" key="1">
    <citation type="submission" date="2017-03" db="EMBL/GenBank/DDBJ databases">
        <title>Phytopthora megakarya and P. palmivora, two closely related causual agents of cacao black pod achieved similar genome size and gene model numbers by different mechanisms.</title>
        <authorList>
            <person name="Ali S."/>
            <person name="Shao J."/>
            <person name="Larry D.J."/>
            <person name="Kronmiller B."/>
            <person name="Shen D."/>
            <person name="Strem M.D."/>
            <person name="Melnick R.L."/>
            <person name="Guiltinan M.J."/>
            <person name="Tyler B.M."/>
            <person name="Meinhardt L.W."/>
            <person name="Bailey B.A."/>
        </authorList>
    </citation>
    <scope>NUCLEOTIDE SEQUENCE [LARGE SCALE GENOMIC DNA]</scope>
    <source>
        <strain evidence="3">zdho120</strain>
    </source>
</reference>
<accession>A0A225UUP9</accession>
<sequence>MISLDLARKLKLKLNRQNQVKVSGLGGIPTQITASAEVKITLGSRVVYIMELWVANIGEGLDVLLGMDFMFRAGVRVCVRECLVQLPDEESILMYDENVKVPQSVDLPVTSPENLYLMPGEHAVVRIQYGHTNPEREVVWAGRGDRWVPKIVYQARSWPVAIKVVNVSKHNVWIDMRTPLARIVQYGSFPQAGRFVRPGTRAYREWQILILEHAQPPRFKVLNRGELMDAGTQTEEDSSVTTRMDVATQVSESQLDGPGCDPGDGDTLDDDRGDTFVRTPPEWTMEFEGSQGGETFTEVQPELDTSGPPPGSASCTPLEKLEMEYERCMRVSAEDLDLEPGVYIHEGSEMLAQLRDQLVMLPELSELHP</sequence>
<dbReference type="AlphaFoldDB" id="A0A225UUP9"/>
<evidence type="ECO:0000256" key="1">
    <source>
        <dbReference type="SAM" id="MobiDB-lite"/>
    </source>
</evidence>
<evidence type="ECO:0000313" key="2">
    <source>
        <dbReference type="EMBL" id="OWY97105.1"/>
    </source>
</evidence>